<dbReference type="RefSeq" id="XP_003570532.2">
    <property type="nucleotide sequence ID" value="XM_003570484.4"/>
</dbReference>
<dbReference type="STRING" id="15368.A0A0Q3JTA2"/>
<dbReference type="EnsemblPlants" id="KQK01665">
    <property type="protein sequence ID" value="KQK01665"/>
    <property type="gene ID" value="BRADI_3g57425v3"/>
</dbReference>
<evidence type="ECO:0000313" key="12">
    <source>
        <dbReference type="Proteomes" id="UP000008810"/>
    </source>
</evidence>
<reference evidence="11" key="3">
    <citation type="submission" date="2018-08" db="UniProtKB">
        <authorList>
            <consortium name="EnsemblPlants"/>
        </authorList>
    </citation>
    <scope>IDENTIFICATION</scope>
    <source>
        <strain evidence="11">cv. Bd21</strain>
    </source>
</reference>
<dbReference type="SUPFAM" id="SSF50486">
    <property type="entry name" value="FMT C-terminal domain-like"/>
    <property type="match status" value="1"/>
</dbReference>
<evidence type="ECO:0000256" key="6">
    <source>
        <dbReference type="ARBA" id="ARBA00022801"/>
    </source>
</evidence>
<dbReference type="Pfam" id="PF02245">
    <property type="entry name" value="Pur_DNA_glyco"/>
    <property type="match status" value="1"/>
</dbReference>
<feature type="compositionally biased region" description="Basic residues" evidence="9">
    <location>
        <begin position="17"/>
        <end position="29"/>
    </location>
</feature>
<evidence type="ECO:0000256" key="5">
    <source>
        <dbReference type="ARBA" id="ARBA00022763"/>
    </source>
</evidence>
<dbReference type="GO" id="GO:0003905">
    <property type="term" value="F:alkylbase DNA N-glycosylase activity"/>
    <property type="evidence" value="ECO:0000318"/>
    <property type="project" value="GO_Central"/>
</dbReference>
<dbReference type="InterPro" id="IPR011034">
    <property type="entry name" value="Formyl_transferase-like_C_sf"/>
</dbReference>
<evidence type="ECO:0000256" key="7">
    <source>
        <dbReference type="ARBA" id="ARBA00023204"/>
    </source>
</evidence>
<proteinExistence type="inferred from homology"/>
<dbReference type="PANTHER" id="PTHR10429:SF0">
    <property type="entry name" value="DNA-3-METHYLADENINE GLYCOSYLASE"/>
    <property type="match status" value="1"/>
</dbReference>
<comment type="function">
    <text evidence="2">Hydrolysis of the deoxyribose N-glycosidic bond to excise 3-methyladenine, and 7-methylguanine from the damaged DNA polymer formed by alkylation lesions.</text>
</comment>
<evidence type="ECO:0000256" key="9">
    <source>
        <dbReference type="SAM" id="MobiDB-lite"/>
    </source>
</evidence>
<evidence type="ECO:0000256" key="3">
    <source>
        <dbReference type="ARBA" id="ARBA00009232"/>
    </source>
</evidence>
<dbReference type="OrthoDB" id="6353017at2759"/>
<keyword evidence="5" id="KW-0227">DNA damage</keyword>
<feature type="region of interest" description="Disordered" evidence="9">
    <location>
        <begin position="17"/>
        <end position="75"/>
    </location>
</feature>
<dbReference type="KEGG" id="bdi:100822861"/>
<keyword evidence="12" id="KW-1185">Reference proteome</keyword>
<dbReference type="Proteomes" id="UP000008810">
    <property type="component" value="Chromosome 3"/>
</dbReference>
<dbReference type="EMBL" id="CM000882">
    <property type="protein sequence ID" value="KQK01665.1"/>
    <property type="molecule type" value="Genomic_DNA"/>
</dbReference>
<keyword evidence="6" id="KW-0378">Hydrolase</keyword>
<dbReference type="FunFam" id="3.10.300.10:FF:000001">
    <property type="entry name" value="Putative 3-methyladenine DNA glycosylase"/>
    <property type="match status" value="1"/>
</dbReference>
<evidence type="ECO:0000256" key="1">
    <source>
        <dbReference type="ARBA" id="ARBA00000086"/>
    </source>
</evidence>
<dbReference type="PANTHER" id="PTHR10429">
    <property type="entry name" value="DNA-3-METHYLADENINE GLYCOSYLASE"/>
    <property type="match status" value="1"/>
</dbReference>
<dbReference type="NCBIfam" id="TIGR00567">
    <property type="entry name" value="3mg"/>
    <property type="match status" value="1"/>
</dbReference>
<dbReference type="CDD" id="cd00540">
    <property type="entry name" value="AAG"/>
    <property type="match status" value="1"/>
</dbReference>
<feature type="compositionally biased region" description="Basic residues" evidence="9">
    <location>
        <begin position="52"/>
        <end position="68"/>
    </location>
</feature>
<reference evidence="10" key="2">
    <citation type="submission" date="2017-06" db="EMBL/GenBank/DDBJ databases">
        <title>WGS assembly of Brachypodium distachyon.</title>
        <authorList>
            <consortium name="The International Brachypodium Initiative"/>
            <person name="Lucas S."/>
            <person name="Harmon-Smith M."/>
            <person name="Lail K."/>
            <person name="Tice H."/>
            <person name="Grimwood J."/>
            <person name="Bruce D."/>
            <person name="Barry K."/>
            <person name="Shu S."/>
            <person name="Lindquist E."/>
            <person name="Wang M."/>
            <person name="Pitluck S."/>
            <person name="Vogel J.P."/>
            <person name="Garvin D.F."/>
            <person name="Mockler T.C."/>
            <person name="Schmutz J."/>
            <person name="Rokhsar D."/>
            <person name="Bevan M.W."/>
        </authorList>
    </citation>
    <scope>NUCLEOTIDE SEQUENCE</scope>
    <source>
        <strain evidence="10">Bd21</strain>
    </source>
</reference>
<dbReference type="GO" id="GO:0003677">
    <property type="term" value="F:DNA binding"/>
    <property type="evidence" value="ECO:0007669"/>
    <property type="project" value="InterPro"/>
</dbReference>
<dbReference type="HAMAP" id="MF_00527">
    <property type="entry name" value="3MGH"/>
    <property type="match status" value="1"/>
</dbReference>
<dbReference type="EMBL" id="CM000882">
    <property type="protein sequence ID" value="KQK01666.1"/>
    <property type="molecule type" value="Genomic_DNA"/>
</dbReference>
<gene>
    <name evidence="11" type="primary">LOC100822861</name>
    <name evidence="10" type="ORF">BRADI_3g57425v3</name>
</gene>
<keyword evidence="7" id="KW-0234">DNA repair</keyword>
<dbReference type="InterPro" id="IPR003180">
    <property type="entry name" value="MPG"/>
</dbReference>
<evidence type="ECO:0000256" key="8">
    <source>
        <dbReference type="ARBA" id="ARBA00033426"/>
    </source>
</evidence>
<dbReference type="EC" id="3.2.2.21" evidence="4"/>
<sequence length="303" mass="32883">MRSLRCIWTVHPPHRLPHRLHAAQRKPPRGHSPPAAGRTTPMTTSGAATPPRFKRSSPRKKQQSRSRRLAVDLAAEGADTTGVPVAARPLRPLPSSLAVPAQIPVARPLPREFFEVDALDLAPRLLGKLLRRDQVVLRITEVEAYRPNDSACHGRFGITARTAPVFGPGGHAYVYLCYGLHMMLNVVADKEGIGAAVLIRSCAPVSGLEIIQQRRGQQTEKPILLTGPGKVGQALGLSTDWSNHPLYIPGGLEVLDGPEPKNILVGPRVGIDYASPEHVVAPWRFAFAGTPWISAPKNTLKPQ</sequence>
<evidence type="ECO:0000256" key="4">
    <source>
        <dbReference type="ARBA" id="ARBA00012000"/>
    </source>
</evidence>
<dbReference type="EnsemblPlants" id="KQK01666">
    <property type="protein sequence ID" value="KQK01666"/>
    <property type="gene ID" value="BRADI_3g57425v3"/>
</dbReference>
<comment type="similarity">
    <text evidence="3">Belongs to the DNA glycosylase MPG family.</text>
</comment>
<evidence type="ECO:0000256" key="2">
    <source>
        <dbReference type="ARBA" id="ARBA00002421"/>
    </source>
</evidence>
<dbReference type="Gene3D" id="3.10.300.10">
    <property type="entry name" value="Methylpurine-DNA glycosylase (MPG)"/>
    <property type="match status" value="1"/>
</dbReference>
<name>A0A0Q3JTA2_BRADI</name>
<protein>
    <recommendedName>
        <fullName evidence="4">DNA-3-methyladenine glycosylase II</fullName>
        <ecNumber evidence="4">3.2.2.21</ecNumber>
    </recommendedName>
    <alternativeName>
        <fullName evidence="8">3-methyladenine DNA glycosidase</fullName>
    </alternativeName>
</protein>
<comment type="catalytic activity">
    <reaction evidence="1">
        <text>Hydrolysis of alkylated DNA, releasing 3-methyladenine, 3-methylguanine, 7-methylguanine and 7-methyladenine.</text>
        <dbReference type="EC" id="3.2.2.21"/>
    </reaction>
</comment>
<accession>A0A0Q3JTA2</accession>
<dbReference type="ExpressionAtlas" id="A0A0Q3JTA2">
    <property type="expression patterns" value="baseline"/>
</dbReference>
<dbReference type="AlphaFoldDB" id="A0A0Q3JTA2"/>
<dbReference type="Gramene" id="KQK01666">
    <property type="protein sequence ID" value="KQK01666"/>
    <property type="gene ID" value="BRADI_3g57425v3"/>
</dbReference>
<organism evidence="10">
    <name type="scientific">Brachypodium distachyon</name>
    <name type="common">Purple false brome</name>
    <name type="synonym">Trachynia distachya</name>
    <dbReference type="NCBI Taxonomy" id="15368"/>
    <lineage>
        <taxon>Eukaryota</taxon>
        <taxon>Viridiplantae</taxon>
        <taxon>Streptophyta</taxon>
        <taxon>Embryophyta</taxon>
        <taxon>Tracheophyta</taxon>
        <taxon>Spermatophyta</taxon>
        <taxon>Magnoliopsida</taxon>
        <taxon>Liliopsida</taxon>
        <taxon>Poales</taxon>
        <taxon>Poaceae</taxon>
        <taxon>BOP clade</taxon>
        <taxon>Pooideae</taxon>
        <taxon>Stipodae</taxon>
        <taxon>Brachypodieae</taxon>
        <taxon>Brachypodium</taxon>
    </lineage>
</organism>
<dbReference type="Gramene" id="KQK01665">
    <property type="protein sequence ID" value="KQK01665"/>
    <property type="gene ID" value="BRADI_3g57425v3"/>
</dbReference>
<dbReference type="GO" id="GO:0006284">
    <property type="term" value="P:base-excision repair"/>
    <property type="evidence" value="ECO:0000318"/>
    <property type="project" value="GO_Central"/>
</dbReference>
<evidence type="ECO:0000313" key="10">
    <source>
        <dbReference type="EMBL" id="KQK01665.1"/>
    </source>
</evidence>
<evidence type="ECO:0000313" key="11">
    <source>
        <dbReference type="EnsemblPlants" id="KQK01665"/>
    </source>
</evidence>
<dbReference type="GeneID" id="100822861"/>
<dbReference type="InterPro" id="IPR036995">
    <property type="entry name" value="MPG_sf"/>
</dbReference>
<reference evidence="10 11" key="1">
    <citation type="journal article" date="2010" name="Nature">
        <title>Genome sequencing and analysis of the model grass Brachypodium distachyon.</title>
        <authorList>
            <consortium name="International Brachypodium Initiative"/>
        </authorList>
    </citation>
    <scope>NUCLEOTIDE SEQUENCE [LARGE SCALE GENOMIC DNA]</scope>
    <source>
        <strain evidence="10">Bd21</strain>
        <strain evidence="11">cv. Bd21</strain>
    </source>
</reference>